<comment type="caution">
    <text evidence="2">The sequence shown here is derived from an EMBL/GenBank/DDBJ whole genome shotgun (WGS) entry which is preliminary data.</text>
</comment>
<sequence length="75" mass="8420">MIAMRDRAIAERGKIESKLKDLMNKLNIVRGTVDEDSMGMTSTTVTTRSSTVIEEEEAPSETVTTQRTSRRSSRK</sequence>
<dbReference type="Proteomes" id="UP000179266">
    <property type="component" value="Unassembled WGS sequence"/>
</dbReference>
<proteinExistence type="predicted"/>
<accession>A0A1F7RVU6</accession>
<evidence type="ECO:0000256" key="1">
    <source>
        <dbReference type="SAM" id="MobiDB-lite"/>
    </source>
</evidence>
<evidence type="ECO:0000313" key="2">
    <source>
        <dbReference type="EMBL" id="OGL45673.1"/>
    </source>
</evidence>
<evidence type="ECO:0000313" key="3">
    <source>
        <dbReference type="Proteomes" id="UP000179266"/>
    </source>
</evidence>
<dbReference type="AlphaFoldDB" id="A0A1F7RVU6"/>
<feature type="compositionally biased region" description="Low complexity" evidence="1">
    <location>
        <begin position="41"/>
        <end position="52"/>
    </location>
</feature>
<protein>
    <submittedName>
        <fullName evidence="2">Uncharacterized protein</fullName>
    </submittedName>
</protein>
<feature type="region of interest" description="Disordered" evidence="1">
    <location>
        <begin position="37"/>
        <end position="75"/>
    </location>
</feature>
<reference evidence="2 3" key="1">
    <citation type="journal article" date="2016" name="Nat. Commun.">
        <title>Thousands of microbial genomes shed light on interconnected biogeochemical processes in an aquifer system.</title>
        <authorList>
            <person name="Anantharaman K."/>
            <person name="Brown C.T."/>
            <person name="Hug L.A."/>
            <person name="Sharon I."/>
            <person name="Castelle C.J."/>
            <person name="Probst A.J."/>
            <person name="Thomas B.C."/>
            <person name="Singh A."/>
            <person name="Wilkins M.J."/>
            <person name="Karaoz U."/>
            <person name="Brodie E.L."/>
            <person name="Williams K.H."/>
            <person name="Hubbard S.S."/>
            <person name="Banfield J.F."/>
        </authorList>
    </citation>
    <scope>NUCLEOTIDE SEQUENCE [LARGE SCALE GENOMIC DNA]</scope>
</reference>
<organism evidence="2 3">
    <name type="scientific">Candidatus Schekmanbacteria bacterium RBG_13_48_7</name>
    <dbReference type="NCBI Taxonomy" id="1817878"/>
    <lineage>
        <taxon>Bacteria</taxon>
        <taxon>Candidatus Schekmaniibacteriota</taxon>
    </lineage>
</organism>
<gene>
    <name evidence="2" type="ORF">A2161_08400</name>
</gene>
<name>A0A1F7RVU6_9BACT</name>
<dbReference type="EMBL" id="MGDD01000165">
    <property type="protein sequence ID" value="OGL45673.1"/>
    <property type="molecule type" value="Genomic_DNA"/>
</dbReference>